<evidence type="ECO:0000313" key="11">
    <source>
        <dbReference type="EMBL" id="CEO44610.1"/>
    </source>
</evidence>
<dbReference type="GO" id="GO:0008250">
    <property type="term" value="C:oligosaccharyltransferase complex"/>
    <property type="evidence" value="ECO:0007669"/>
    <property type="project" value="InterPro"/>
</dbReference>
<dbReference type="AlphaFoldDB" id="A0A0B7JPF1"/>
<organism evidence="11">
    <name type="scientific">Bionectria ochroleuca</name>
    <name type="common">Gliocladium roseum</name>
    <dbReference type="NCBI Taxonomy" id="29856"/>
    <lineage>
        <taxon>Eukaryota</taxon>
        <taxon>Fungi</taxon>
        <taxon>Dikarya</taxon>
        <taxon>Ascomycota</taxon>
        <taxon>Pezizomycotina</taxon>
        <taxon>Sordariomycetes</taxon>
        <taxon>Hypocreomycetidae</taxon>
        <taxon>Hypocreales</taxon>
        <taxon>Bionectriaceae</taxon>
        <taxon>Clonostachys</taxon>
    </lineage>
</organism>
<feature type="signal peptide" evidence="8">
    <location>
        <begin position="1"/>
        <end position="18"/>
    </location>
</feature>
<dbReference type="InterPro" id="IPR000073">
    <property type="entry name" value="AB_hydrolase_1"/>
</dbReference>
<feature type="transmembrane region" description="Helical" evidence="7">
    <location>
        <begin position="185"/>
        <end position="212"/>
    </location>
</feature>
<keyword evidence="6 7" id="KW-0472">Membrane</keyword>
<evidence type="ECO:0000256" key="2">
    <source>
        <dbReference type="ARBA" id="ARBA00022692"/>
    </source>
</evidence>
<feature type="chain" id="PRO_5044277881" evidence="8">
    <location>
        <begin position="19"/>
        <end position="631"/>
    </location>
</feature>
<evidence type="ECO:0000256" key="6">
    <source>
        <dbReference type="ARBA" id="ARBA00023136"/>
    </source>
</evidence>
<feature type="transmembrane region" description="Helical" evidence="7">
    <location>
        <begin position="224"/>
        <end position="244"/>
    </location>
</feature>
<dbReference type="GO" id="GO:0006487">
    <property type="term" value="P:protein N-linked glycosylation"/>
    <property type="evidence" value="ECO:0007669"/>
    <property type="project" value="TreeGrafter"/>
</dbReference>
<feature type="domain" description="AB hydrolase-1" evidence="9">
    <location>
        <begin position="331"/>
        <end position="619"/>
    </location>
</feature>
<evidence type="ECO:0000256" key="4">
    <source>
        <dbReference type="ARBA" id="ARBA00022824"/>
    </source>
</evidence>
<evidence type="ECO:0000256" key="8">
    <source>
        <dbReference type="SAM" id="SignalP"/>
    </source>
</evidence>
<keyword evidence="4" id="KW-0256">Endoplasmic reticulum</keyword>
<protein>
    <submittedName>
        <fullName evidence="11">Uncharacterized protein</fullName>
    </submittedName>
</protein>
<evidence type="ECO:0000256" key="1">
    <source>
        <dbReference type="ARBA" id="ARBA00004477"/>
    </source>
</evidence>
<evidence type="ECO:0000259" key="9">
    <source>
        <dbReference type="Pfam" id="PF12697"/>
    </source>
</evidence>
<dbReference type="InterPro" id="IPR029058">
    <property type="entry name" value="AB_hydrolase_fold"/>
</dbReference>
<dbReference type="UniPathway" id="UPA00378"/>
<keyword evidence="2 7" id="KW-0812">Transmembrane</keyword>
<name>A0A0B7JPF1_BIOOC</name>
<comment type="subcellular location">
    <subcellularLocation>
        <location evidence="1">Endoplasmic reticulum membrane</location>
        <topology evidence="1">Multi-pass membrane protein</topology>
    </subcellularLocation>
</comment>
<dbReference type="PANTHER" id="PTHR12640">
    <property type="entry name" value="RIBOPHORIN II"/>
    <property type="match status" value="1"/>
</dbReference>
<feature type="domain" description="Ribophorin II C-terminal" evidence="10">
    <location>
        <begin position="175"/>
        <end position="278"/>
    </location>
</feature>
<evidence type="ECO:0000256" key="7">
    <source>
        <dbReference type="SAM" id="Phobius"/>
    </source>
</evidence>
<dbReference type="Pfam" id="PF25147">
    <property type="entry name" value="Ribophorin_II_C"/>
    <property type="match status" value="1"/>
</dbReference>
<dbReference type="Gene3D" id="3.40.50.1820">
    <property type="entry name" value="alpha/beta hydrolase"/>
    <property type="match status" value="1"/>
</dbReference>
<dbReference type="Pfam" id="PF12697">
    <property type="entry name" value="Abhydrolase_6"/>
    <property type="match status" value="1"/>
</dbReference>
<feature type="transmembrane region" description="Helical" evidence="7">
    <location>
        <begin position="250"/>
        <end position="272"/>
    </location>
</feature>
<evidence type="ECO:0000256" key="3">
    <source>
        <dbReference type="ARBA" id="ARBA00022729"/>
    </source>
</evidence>
<dbReference type="PANTHER" id="PTHR12640:SF0">
    <property type="entry name" value="DOLICHYL-DIPHOSPHOOLIGOSACCHARIDE--PROTEIN GLYCOSYLTRANSFERASE SUBUNIT 2"/>
    <property type="match status" value="1"/>
</dbReference>
<dbReference type="SUPFAM" id="SSF53474">
    <property type="entry name" value="alpha/beta-Hydrolases"/>
    <property type="match status" value="1"/>
</dbReference>
<dbReference type="InterPro" id="IPR056790">
    <property type="entry name" value="Ribophorin_II_C"/>
</dbReference>
<gene>
    <name evidence="11" type="ORF">BN869_000000665_1</name>
</gene>
<dbReference type="InterPro" id="IPR008814">
    <property type="entry name" value="Swp1"/>
</dbReference>
<sequence length="631" mass="68893">MRFSVASSIALLAGVAQAASSWTFSDGTVELSPRAGGSPQVHKLSDKSQVDSVVSLGVGEKIKVSLTTKEGSASKKPHQAFLILKEASGLEAPFPLTVKNTGKGTVDISHKDLPIQLLTSQSPLHASLVLGSFGSSSASVSPLFDLSVQLDPNVPKPTYEPALRYGKQPEIHHTFRSEPKNPPKIVSIFFALAVVATIPALFVGWLLLGANVSHIGEALSSAPISHLAFFGSIISMEGVFFLYYSSWNLFATLPAAGIVGIVAFLSGTKALGEVQRRRLAGKRTAKFPTAEETLKHPAYQTTVWGLEPHQHGLFPAAKGRGGPINIAWEVHGSGPTKIVFIMGLAGAAFAWQCQTLYFGHDKGDQYSVLVLDNRGIGGSDKPLLRYSTSEMALDVIEILDHLGWTEEDRQVHVAGISLGGMIAQEIAYKIPEKLGSLNLLCTTAEFKNATNYGDYFRERLFFLVPTSEEDNILGTARKCFPEEWLASPDECTLPDPSTTPKCKPAPGTEDGKYLRFDSNYQRFMAQSLLKRRVPGFFTRQGFVCQLMAAGWHRKSEEQLRQIADTVGRDRIMVVHGTIDKMISPPNGERLVNIIEPTKSVVVEGMGHAPPLERAQWLNELLEERIRECEKF</sequence>
<keyword evidence="3 8" id="KW-0732">Signal</keyword>
<proteinExistence type="predicted"/>
<evidence type="ECO:0000259" key="10">
    <source>
        <dbReference type="Pfam" id="PF25147"/>
    </source>
</evidence>
<keyword evidence="5 7" id="KW-1133">Transmembrane helix</keyword>
<accession>A0A0B7JPF1</accession>
<evidence type="ECO:0000256" key="5">
    <source>
        <dbReference type="ARBA" id="ARBA00022989"/>
    </source>
</evidence>
<dbReference type="EMBL" id="CDPU01000001">
    <property type="protein sequence ID" value="CEO44610.1"/>
    <property type="molecule type" value="Genomic_DNA"/>
</dbReference>
<reference evidence="11" key="1">
    <citation type="submission" date="2015-01" db="EMBL/GenBank/DDBJ databases">
        <authorList>
            <person name="Durling Mikael"/>
        </authorList>
    </citation>
    <scope>NUCLEOTIDE SEQUENCE</scope>
</reference>